<feature type="transmembrane region" description="Helical" evidence="8">
    <location>
        <begin position="177"/>
        <end position="196"/>
    </location>
</feature>
<keyword evidence="5 8" id="KW-0812">Transmembrane</keyword>
<proteinExistence type="inferred from homology"/>
<dbReference type="NCBIfam" id="TIGR00710">
    <property type="entry name" value="efflux_Bcr_CflA"/>
    <property type="match status" value="1"/>
</dbReference>
<keyword evidence="8" id="KW-0997">Cell inner membrane</keyword>
<dbReference type="EMBL" id="JAJATZ010000001">
    <property type="protein sequence ID" value="MCB5198227.1"/>
    <property type="molecule type" value="Genomic_DNA"/>
</dbReference>
<dbReference type="InterPro" id="IPR036259">
    <property type="entry name" value="MFS_trans_sf"/>
</dbReference>
<keyword evidence="4" id="KW-1003">Cell membrane</keyword>
<evidence type="ECO:0000256" key="1">
    <source>
        <dbReference type="ARBA" id="ARBA00004651"/>
    </source>
</evidence>
<comment type="caution">
    <text evidence="10">The sequence shown here is derived from an EMBL/GenBank/DDBJ whole genome shotgun (WGS) entry which is preliminary data.</text>
</comment>
<dbReference type="InterPro" id="IPR004812">
    <property type="entry name" value="Efflux_drug-R_Bcr/CmlA"/>
</dbReference>
<reference evidence="10" key="1">
    <citation type="submission" date="2021-10" db="EMBL/GenBank/DDBJ databases">
        <title>Loktanella gaetbuli sp. nov., isolated from a tidal flat.</title>
        <authorList>
            <person name="Park S."/>
            <person name="Yoon J.-H."/>
        </authorList>
    </citation>
    <scope>NUCLEOTIDE SEQUENCE</scope>
    <source>
        <strain evidence="10">TSTF-M6</strain>
    </source>
</reference>
<evidence type="ECO:0000256" key="2">
    <source>
        <dbReference type="ARBA" id="ARBA00006236"/>
    </source>
</evidence>
<keyword evidence="6 8" id="KW-1133">Transmembrane helix</keyword>
<dbReference type="PANTHER" id="PTHR23502:SF132">
    <property type="entry name" value="POLYAMINE TRANSPORTER 2-RELATED"/>
    <property type="match status" value="1"/>
</dbReference>
<dbReference type="Pfam" id="PF07690">
    <property type="entry name" value="MFS_1"/>
    <property type="match status" value="1"/>
</dbReference>
<evidence type="ECO:0000259" key="9">
    <source>
        <dbReference type="PROSITE" id="PS50850"/>
    </source>
</evidence>
<evidence type="ECO:0000256" key="6">
    <source>
        <dbReference type="ARBA" id="ARBA00022989"/>
    </source>
</evidence>
<evidence type="ECO:0000256" key="5">
    <source>
        <dbReference type="ARBA" id="ARBA00022692"/>
    </source>
</evidence>
<evidence type="ECO:0000256" key="3">
    <source>
        <dbReference type="ARBA" id="ARBA00022448"/>
    </source>
</evidence>
<evidence type="ECO:0000313" key="11">
    <source>
        <dbReference type="Proteomes" id="UP001138961"/>
    </source>
</evidence>
<sequence length="415" mass="44133">MTARTTPIPRKTGTDIPYVEFVAMMALLMALNSAAIDVYIPALQNIGTALNVSDENQRQFVISAYVLGFGGAQVIYGPLSDRFGRRPILFAGLAIYLIGALAAVFVPTFGALLAMRFVQGVGAAATRVIATAAVRDRFAGEQMASVMSLVMMVFMIMPVLAPNLGSLIMLWGNWREVSGVMFGIGAGAFVWTWFRLRETLAPADRRPLQLRPVAEAFRIVLTNRISVGYLIAMGSFFAFVFAFIAQAEQIYTQIYGMGAEFTLWFSVVALVMSVTAFVNSKLVARFGTRRLSHAALCLFIVVTLLHLGLAVAAGGHTPFWLFITLFTVMMSCVGIVPPNFNALAMNPLGHVAGVGSAVLGAAQTVLGGVLGGIVGYLYDGTLIPLLGGGLVLASVALAAAAWAEGGTLFARRSDA</sequence>
<dbReference type="RefSeq" id="WP_226747193.1">
    <property type="nucleotide sequence ID" value="NZ_JAJATZ010000001.1"/>
</dbReference>
<feature type="transmembrane region" description="Helical" evidence="8">
    <location>
        <begin position="348"/>
        <end position="376"/>
    </location>
</feature>
<feature type="transmembrane region" description="Helical" evidence="8">
    <location>
        <begin position="291"/>
        <end position="313"/>
    </location>
</feature>
<feature type="transmembrane region" description="Helical" evidence="8">
    <location>
        <begin position="113"/>
        <end position="134"/>
    </location>
</feature>
<feature type="transmembrane region" description="Helical" evidence="8">
    <location>
        <begin position="146"/>
        <end position="171"/>
    </location>
</feature>
<feature type="transmembrane region" description="Helical" evidence="8">
    <location>
        <begin position="382"/>
        <end position="403"/>
    </location>
</feature>
<feature type="transmembrane region" description="Helical" evidence="8">
    <location>
        <begin position="21"/>
        <end position="40"/>
    </location>
</feature>
<organism evidence="10 11">
    <name type="scientific">Loktanella gaetbuli</name>
    <dbReference type="NCBI Taxonomy" id="2881335"/>
    <lineage>
        <taxon>Bacteria</taxon>
        <taxon>Pseudomonadati</taxon>
        <taxon>Pseudomonadota</taxon>
        <taxon>Alphaproteobacteria</taxon>
        <taxon>Rhodobacterales</taxon>
        <taxon>Roseobacteraceae</taxon>
        <taxon>Loktanella</taxon>
    </lineage>
</organism>
<evidence type="ECO:0000256" key="7">
    <source>
        <dbReference type="ARBA" id="ARBA00023136"/>
    </source>
</evidence>
<comment type="subcellular location">
    <subcellularLocation>
        <location evidence="8">Cell inner membrane</location>
        <topology evidence="8">Multi-pass membrane protein</topology>
    </subcellularLocation>
    <subcellularLocation>
        <location evidence="1">Cell membrane</location>
        <topology evidence="1">Multi-pass membrane protein</topology>
    </subcellularLocation>
</comment>
<feature type="transmembrane region" description="Helical" evidence="8">
    <location>
        <begin position="60"/>
        <end position="76"/>
    </location>
</feature>
<dbReference type="Proteomes" id="UP001138961">
    <property type="component" value="Unassembled WGS sequence"/>
</dbReference>
<name>A0ABS8BR68_9RHOB</name>
<keyword evidence="3 8" id="KW-0813">Transport</keyword>
<protein>
    <recommendedName>
        <fullName evidence="8">Bcr/CflA family efflux transporter</fullName>
    </recommendedName>
</protein>
<dbReference type="PRINTS" id="PR01036">
    <property type="entry name" value="TCRTETB"/>
</dbReference>
<gene>
    <name evidence="10" type="ORF">LGQ03_03135</name>
</gene>
<dbReference type="SUPFAM" id="SSF103473">
    <property type="entry name" value="MFS general substrate transporter"/>
    <property type="match status" value="1"/>
</dbReference>
<feature type="transmembrane region" description="Helical" evidence="8">
    <location>
        <begin position="319"/>
        <end position="336"/>
    </location>
</feature>
<dbReference type="InterPro" id="IPR020846">
    <property type="entry name" value="MFS_dom"/>
</dbReference>
<evidence type="ECO:0000256" key="4">
    <source>
        <dbReference type="ARBA" id="ARBA00022475"/>
    </source>
</evidence>
<dbReference type="PANTHER" id="PTHR23502">
    <property type="entry name" value="MAJOR FACILITATOR SUPERFAMILY"/>
    <property type="match status" value="1"/>
</dbReference>
<dbReference type="PROSITE" id="PS50850">
    <property type="entry name" value="MFS"/>
    <property type="match status" value="1"/>
</dbReference>
<feature type="transmembrane region" description="Helical" evidence="8">
    <location>
        <begin position="227"/>
        <end position="246"/>
    </location>
</feature>
<accession>A0ABS8BR68</accession>
<feature type="transmembrane region" description="Helical" evidence="8">
    <location>
        <begin position="261"/>
        <end position="279"/>
    </location>
</feature>
<dbReference type="CDD" id="cd17320">
    <property type="entry name" value="MFS_MdfA_MDR_like"/>
    <property type="match status" value="1"/>
</dbReference>
<feature type="transmembrane region" description="Helical" evidence="8">
    <location>
        <begin position="88"/>
        <end position="107"/>
    </location>
</feature>
<evidence type="ECO:0000256" key="8">
    <source>
        <dbReference type="RuleBase" id="RU365088"/>
    </source>
</evidence>
<keyword evidence="7 8" id="KW-0472">Membrane</keyword>
<feature type="domain" description="Major facilitator superfamily (MFS) profile" evidence="9">
    <location>
        <begin position="18"/>
        <end position="406"/>
    </location>
</feature>
<keyword evidence="11" id="KW-1185">Reference proteome</keyword>
<evidence type="ECO:0000313" key="10">
    <source>
        <dbReference type="EMBL" id="MCB5198227.1"/>
    </source>
</evidence>
<dbReference type="Gene3D" id="1.20.1720.10">
    <property type="entry name" value="Multidrug resistance protein D"/>
    <property type="match status" value="1"/>
</dbReference>
<dbReference type="InterPro" id="IPR011701">
    <property type="entry name" value="MFS"/>
</dbReference>
<comment type="similarity">
    <text evidence="2 8">Belongs to the major facilitator superfamily. Bcr/CmlA family.</text>
</comment>